<reference evidence="4 5" key="1">
    <citation type="submission" date="2021-03" db="EMBL/GenBank/DDBJ databases">
        <title>novel species isolated from a fishpond in China.</title>
        <authorList>
            <person name="Lu H."/>
            <person name="Cai Z."/>
        </authorList>
    </citation>
    <scope>NUCLEOTIDE SEQUENCE [LARGE SCALE GENOMIC DNA]</scope>
    <source>
        <strain evidence="4 5">Y57</strain>
    </source>
</reference>
<protein>
    <submittedName>
        <fullName evidence="4">Enoyl-CoA hydratase</fullName>
    </submittedName>
</protein>
<dbReference type="InterPro" id="IPR029045">
    <property type="entry name" value="ClpP/crotonase-like_dom_sf"/>
</dbReference>
<evidence type="ECO:0000313" key="4">
    <source>
        <dbReference type="EMBL" id="MBN7819887.1"/>
    </source>
</evidence>
<keyword evidence="2" id="KW-0576">Peroxisome</keyword>
<evidence type="ECO:0000256" key="1">
    <source>
        <dbReference type="ARBA" id="ARBA00004275"/>
    </source>
</evidence>
<sequence length="254" mass="27983">MSFIEVLYEQHVLKIQLNRADKKNALSTQMYGQLAQALEDVKENPAVRAVLLCAAGSDFTAGNDLADFADFSGRDMLKDTERFMHALLECPLPVVAQVQGMAVGIGTTLLLHCDLVYCSPDSRFALPFINLGLVPEYASSYLLPKRVGYAKAAEWLMLGDAFGAEDAKRHGLVNQIVDTPLLAEEVNKVLAKLVAKPRQALALTKQLMRGDIDETRRQMGKELACFIQQLDSPAAKEAFAAFLQKRKPDPAIFN</sequence>
<dbReference type="Pfam" id="PF00378">
    <property type="entry name" value="ECH_1"/>
    <property type="match status" value="1"/>
</dbReference>
<comment type="caution">
    <text evidence="4">The sequence shown here is derived from an EMBL/GenBank/DDBJ whole genome shotgun (WGS) entry which is preliminary data.</text>
</comment>
<keyword evidence="5" id="KW-1185">Reference proteome</keyword>
<dbReference type="Gene3D" id="3.90.226.10">
    <property type="entry name" value="2-enoyl-CoA Hydratase, Chain A, domain 1"/>
    <property type="match status" value="1"/>
</dbReference>
<dbReference type="CDD" id="cd06558">
    <property type="entry name" value="crotonase-like"/>
    <property type="match status" value="1"/>
</dbReference>
<proteinExistence type="predicted"/>
<gene>
    <name evidence="4" type="ORF">J0A65_08415</name>
</gene>
<dbReference type="EMBL" id="JAFKCS010000006">
    <property type="protein sequence ID" value="MBN7819887.1"/>
    <property type="molecule type" value="Genomic_DNA"/>
</dbReference>
<dbReference type="Proteomes" id="UP000663992">
    <property type="component" value="Unassembled WGS sequence"/>
</dbReference>
<dbReference type="RefSeq" id="WP_206593723.1">
    <property type="nucleotide sequence ID" value="NZ_JAFKCS010000006.1"/>
</dbReference>
<keyword evidence="3" id="KW-0413">Isomerase</keyword>
<dbReference type="PANTHER" id="PTHR43684:SF1">
    <property type="entry name" value="ENOYL-COA DELTA ISOMERASE 2"/>
    <property type="match status" value="1"/>
</dbReference>
<accession>A0ABS3CS05</accession>
<dbReference type="SUPFAM" id="SSF52096">
    <property type="entry name" value="ClpP/crotonase"/>
    <property type="match status" value="1"/>
</dbReference>
<organism evidence="4 5">
    <name type="scientific">Bowmanella yangjiangensis</name>
    <dbReference type="NCBI Taxonomy" id="2811230"/>
    <lineage>
        <taxon>Bacteria</taxon>
        <taxon>Pseudomonadati</taxon>
        <taxon>Pseudomonadota</taxon>
        <taxon>Gammaproteobacteria</taxon>
        <taxon>Alteromonadales</taxon>
        <taxon>Alteromonadaceae</taxon>
        <taxon>Bowmanella</taxon>
    </lineage>
</organism>
<name>A0ABS3CS05_9ALTE</name>
<evidence type="ECO:0000313" key="5">
    <source>
        <dbReference type="Proteomes" id="UP000663992"/>
    </source>
</evidence>
<evidence type="ECO:0000256" key="2">
    <source>
        <dbReference type="ARBA" id="ARBA00023140"/>
    </source>
</evidence>
<dbReference type="InterPro" id="IPR051053">
    <property type="entry name" value="ECH/Chromodomain_protein"/>
</dbReference>
<comment type="subcellular location">
    <subcellularLocation>
        <location evidence="1">Peroxisome</location>
    </subcellularLocation>
</comment>
<evidence type="ECO:0000256" key="3">
    <source>
        <dbReference type="ARBA" id="ARBA00023235"/>
    </source>
</evidence>
<dbReference type="PANTHER" id="PTHR43684">
    <property type="match status" value="1"/>
</dbReference>
<dbReference type="InterPro" id="IPR001753">
    <property type="entry name" value="Enoyl-CoA_hydra/iso"/>
</dbReference>